<name>A0A2R4W272_THEAF</name>
<dbReference type="PANTHER" id="PTHR43687:SF1">
    <property type="entry name" value="FERREDOXIN III"/>
    <property type="match status" value="1"/>
</dbReference>
<dbReference type="Proteomes" id="UP000244792">
    <property type="component" value="Chromosome"/>
</dbReference>
<evidence type="ECO:0000313" key="6">
    <source>
        <dbReference type="EMBL" id="AWB10772.1"/>
    </source>
</evidence>
<dbReference type="GO" id="GO:0046872">
    <property type="term" value="F:metal ion binding"/>
    <property type="evidence" value="ECO:0007669"/>
    <property type="project" value="UniProtKB-KW"/>
</dbReference>
<organism evidence="6 7">
    <name type="scientific">Thermodesulfobium acidiphilum</name>
    <dbReference type="NCBI Taxonomy" id="1794699"/>
    <lineage>
        <taxon>Bacteria</taxon>
        <taxon>Pseudomonadati</taxon>
        <taxon>Thermodesulfobiota</taxon>
        <taxon>Thermodesulfobiia</taxon>
        <taxon>Thermodesulfobiales</taxon>
        <taxon>Thermodesulfobiaceae</taxon>
        <taxon>Thermodesulfobium</taxon>
    </lineage>
</organism>
<keyword evidence="3" id="KW-0408">Iron</keyword>
<dbReference type="InterPro" id="IPR017896">
    <property type="entry name" value="4Fe4S_Fe-S-bd"/>
</dbReference>
<evidence type="ECO:0000256" key="3">
    <source>
        <dbReference type="ARBA" id="ARBA00023004"/>
    </source>
</evidence>
<evidence type="ECO:0000256" key="2">
    <source>
        <dbReference type="ARBA" id="ARBA00022723"/>
    </source>
</evidence>
<dbReference type="EMBL" id="CP020921">
    <property type="protein sequence ID" value="AWB10772.1"/>
    <property type="molecule type" value="Genomic_DNA"/>
</dbReference>
<dbReference type="InterPro" id="IPR050572">
    <property type="entry name" value="Fe-S_Ferredoxin"/>
</dbReference>
<feature type="domain" description="4Fe-4S ferredoxin-type" evidence="5">
    <location>
        <begin position="91"/>
        <end position="120"/>
    </location>
</feature>
<sequence>MRGRMCGYRGRRHHKGKLGCFSRNNLNNFFGIGVVNPQIEGVQLNEVENTNNTVQKSPRKLKVARVYPILCKGCEICLRFCKKGAISMVEGKAFVDETKCVGCGVCVKGCKNDAISLVDRL</sequence>
<proteinExistence type="predicted"/>
<dbReference type="AlphaFoldDB" id="A0A2R4W272"/>
<dbReference type="Gene3D" id="3.30.70.20">
    <property type="match status" value="1"/>
</dbReference>
<keyword evidence="1" id="KW-0004">4Fe-4S</keyword>
<dbReference type="OrthoDB" id="9794954at2"/>
<keyword evidence="2" id="KW-0479">Metal-binding</keyword>
<protein>
    <submittedName>
        <fullName evidence="6">4Fe-4S binding domain-containing protein</fullName>
    </submittedName>
</protein>
<gene>
    <name evidence="6" type="ORF">TDSAC_1432</name>
</gene>
<keyword evidence="7" id="KW-1185">Reference proteome</keyword>
<evidence type="ECO:0000259" key="5">
    <source>
        <dbReference type="PROSITE" id="PS51379"/>
    </source>
</evidence>
<dbReference type="GO" id="GO:0051539">
    <property type="term" value="F:4 iron, 4 sulfur cluster binding"/>
    <property type="evidence" value="ECO:0007669"/>
    <property type="project" value="UniProtKB-KW"/>
</dbReference>
<keyword evidence="4" id="KW-0411">Iron-sulfur</keyword>
<feature type="domain" description="4Fe-4S ferredoxin-type" evidence="5">
    <location>
        <begin position="62"/>
        <end position="90"/>
    </location>
</feature>
<reference evidence="6 7" key="1">
    <citation type="submission" date="2017-04" db="EMBL/GenBank/DDBJ databases">
        <title>Genomic insights into metabolism of Thermodesulfobium acidiphilum.</title>
        <authorList>
            <person name="Toshchakov S.V."/>
            <person name="Frolov E.N."/>
            <person name="Kublanov I.V."/>
            <person name="Samarov N.I."/>
            <person name="Novikov A."/>
            <person name="Lebedinsky A.V."/>
            <person name="Bonch-Osmolovskaya E.A."/>
            <person name="Chernyh N.A."/>
        </authorList>
    </citation>
    <scope>NUCLEOTIDE SEQUENCE [LARGE SCALE GENOMIC DNA]</scope>
    <source>
        <strain evidence="6 7">3127-1</strain>
    </source>
</reference>
<dbReference type="KEGG" id="taci:TDSAC_1432"/>
<evidence type="ECO:0000256" key="4">
    <source>
        <dbReference type="ARBA" id="ARBA00023014"/>
    </source>
</evidence>
<dbReference type="PROSITE" id="PS51379">
    <property type="entry name" value="4FE4S_FER_2"/>
    <property type="match status" value="2"/>
</dbReference>
<dbReference type="Pfam" id="PF00037">
    <property type="entry name" value="Fer4"/>
    <property type="match status" value="1"/>
</dbReference>
<evidence type="ECO:0000256" key="1">
    <source>
        <dbReference type="ARBA" id="ARBA00022485"/>
    </source>
</evidence>
<dbReference type="SUPFAM" id="SSF54862">
    <property type="entry name" value="4Fe-4S ferredoxins"/>
    <property type="match status" value="1"/>
</dbReference>
<accession>A0A2R4W272</accession>
<dbReference type="PANTHER" id="PTHR43687">
    <property type="entry name" value="ADENYLYLSULFATE REDUCTASE, BETA SUBUNIT"/>
    <property type="match status" value="1"/>
</dbReference>
<evidence type="ECO:0000313" key="7">
    <source>
        <dbReference type="Proteomes" id="UP000244792"/>
    </source>
</evidence>